<reference evidence="1 2" key="1">
    <citation type="journal article" date="2018" name="Front. Plant Sci.">
        <title>Red Clover (Trifolium pratense) and Zigzag Clover (T. medium) - A Picture of Genomic Similarities and Differences.</title>
        <authorList>
            <person name="Dluhosova J."/>
            <person name="Istvanek J."/>
            <person name="Nedelnik J."/>
            <person name="Repkova J."/>
        </authorList>
    </citation>
    <scope>NUCLEOTIDE SEQUENCE [LARGE SCALE GENOMIC DNA]</scope>
    <source>
        <strain evidence="2">cv. 10/8</strain>
        <tissue evidence="1">Leaf</tissue>
    </source>
</reference>
<dbReference type="Proteomes" id="UP000265520">
    <property type="component" value="Unassembled WGS sequence"/>
</dbReference>
<feature type="non-terminal residue" evidence="1">
    <location>
        <position position="74"/>
    </location>
</feature>
<accession>A0A392SXF1</accession>
<evidence type="ECO:0000313" key="2">
    <source>
        <dbReference type="Proteomes" id="UP000265520"/>
    </source>
</evidence>
<dbReference type="EMBL" id="LXQA010458430">
    <property type="protein sequence ID" value="MCI53132.1"/>
    <property type="molecule type" value="Genomic_DNA"/>
</dbReference>
<evidence type="ECO:0000313" key="1">
    <source>
        <dbReference type="EMBL" id="MCI53132.1"/>
    </source>
</evidence>
<organism evidence="1 2">
    <name type="scientific">Trifolium medium</name>
    <dbReference type="NCBI Taxonomy" id="97028"/>
    <lineage>
        <taxon>Eukaryota</taxon>
        <taxon>Viridiplantae</taxon>
        <taxon>Streptophyta</taxon>
        <taxon>Embryophyta</taxon>
        <taxon>Tracheophyta</taxon>
        <taxon>Spermatophyta</taxon>
        <taxon>Magnoliopsida</taxon>
        <taxon>eudicotyledons</taxon>
        <taxon>Gunneridae</taxon>
        <taxon>Pentapetalae</taxon>
        <taxon>rosids</taxon>
        <taxon>fabids</taxon>
        <taxon>Fabales</taxon>
        <taxon>Fabaceae</taxon>
        <taxon>Papilionoideae</taxon>
        <taxon>50 kb inversion clade</taxon>
        <taxon>NPAAA clade</taxon>
        <taxon>Hologalegina</taxon>
        <taxon>IRL clade</taxon>
        <taxon>Trifolieae</taxon>
        <taxon>Trifolium</taxon>
    </lineage>
</organism>
<name>A0A392SXF1_9FABA</name>
<sequence length="74" mass="7358">MPPSNPNVRTTLAQISAGASGWSVSVRGVSVHGVLPSSSLSVHGGSVDDGGSSSADMFAASFLLCQSGLLEIGR</sequence>
<keyword evidence="2" id="KW-1185">Reference proteome</keyword>
<dbReference type="AlphaFoldDB" id="A0A392SXF1"/>
<comment type="caution">
    <text evidence="1">The sequence shown here is derived from an EMBL/GenBank/DDBJ whole genome shotgun (WGS) entry which is preliminary data.</text>
</comment>
<protein>
    <submittedName>
        <fullName evidence="1">Uncharacterized protein</fullName>
    </submittedName>
</protein>
<proteinExistence type="predicted"/>